<dbReference type="PANTHER" id="PTHR11735:SF11">
    <property type="entry name" value="TRNA THREONYLCARBAMOYLADENOSINE BIOSYNTHESIS PROTEIN TSAB"/>
    <property type="match status" value="1"/>
</dbReference>
<evidence type="ECO:0000313" key="3">
    <source>
        <dbReference type="Proteomes" id="UP000522163"/>
    </source>
</evidence>
<dbReference type="GO" id="GO:0002949">
    <property type="term" value="P:tRNA threonylcarbamoyladenosine modification"/>
    <property type="evidence" value="ECO:0007669"/>
    <property type="project" value="InterPro"/>
</dbReference>
<dbReference type="CDD" id="cd24032">
    <property type="entry name" value="ASKHA_NBD_TsaB"/>
    <property type="match status" value="1"/>
</dbReference>
<gene>
    <name evidence="2" type="ORF">HNQ46_001571</name>
</gene>
<evidence type="ECO:0000313" key="2">
    <source>
        <dbReference type="EMBL" id="MBB6041588.1"/>
    </source>
</evidence>
<dbReference type="InterPro" id="IPR022496">
    <property type="entry name" value="T6A_TsaB"/>
</dbReference>
<evidence type="ECO:0000259" key="1">
    <source>
        <dbReference type="Pfam" id="PF00814"/>
    </source>
</evidence>
<name>A0A7W9SG65_9FIRM</name>
<dbReference type="InterPro" id="IPR043129">
    <property type="entry name" value="ATPase_NBD"/>
</dbReference>
<dbReference type="GeneID" id="85015115"/>
<dbReference type="Proteomes" id="UP000522163">
    <property type="component" value="Unassembled WGS sequence"/>
</dbReference>
<dbReference type="InterPro" id="IPR000905">
    <property type="entry name" value="Gcp-like_dom"/>
</dbReference>
<dbReference type="PANTHER" id="PTHR11735">
    <property type="entry name" value="TRNA N6-ADENOSINE THREONYLCARBAMOYLTRANSFERASE"/>
    <property type="match status" value="1"/>
</dbReference>
<protein>
    <submittedName>
        <fullName evidence="2">tRNA threonylcarbamoyladenosine biosynthesis protein TsaB</fullName>
    </submittedName>
</protein>
<dbReference type="SUPFAM" id="SSF53067">
    <property type="entry name" value="Actin-like ATPase domain"/>
    <property type="match status" value="2"/>
</dbReference>
<sequence length="257" mass="28325">MISLALDASGRVSGVCLLKDGQILGEMDLQIGLTHSETLLPLCISLLEHCKVSLEEVDQIFLCKGPGSFTGLRIGAATGKGLALAGNIPLYGISTLEMLQENLSFLQNPIHVLLDARRGQVYTASYRLGQCISPERAVSIEALLDFAKEQEGQQIFLGDGIFPYRKQIEESLGKERCLFPNPQNTLQRAASLALLGEKKKAEGLEAGFHLEYLRKPQAEREKEAGALKDFQIVQEEAYKDLGKTRDKLIAKNYPIHE</sequence>
<organism evidence="2 3">
    <name type="scientific">Oribacterium sinus</name>
    <dbReference type="NCBI Taxonomy" id="237576"/>
    <lineage>
        <taxon>Bacteria</taxon>
        <taxon>Bacillati</taxon>
        <taxon>Bacillota</taxon>
        <taxon>Clostridia</taxon>
        <taxon>Lachnospirales</taxon>
        <taxon>Lachnospiraceae</taxon>
        <taxon>Oribacterium</taxon>
    </lineage>
</organism>
<dbReference type="NCBIfam" id="TIGR03725">
    <property type="entry name" value="T6A_YeaZ"/>
    <property type="match status" value="1"/>
</dbReference>
<comment type="caution">
    <text evidence="2">The sequence shown here is derived from an EMBL/GenBank/DDBJ whole genome shotgun (WGS) entry which is preliminary data.</text>
</comment>
<dbReference type="Gene3D" id="3.30.420.40">
    <property type="match status" value="2"/>
</dbReference>
<dbReference type="EMBL" id="JACHHH010000007">
    <property type="protein sequence ID" value="MBB6041588.1"/>
    <property type="molecule type" value="Genomic_DNA"/>
</dbReference>
<feature type="domain" description="Gcp-like" evidence="1">
    <location>
        <begin position="34"/>
        <end position="204"/>
    </location>
</feature>
<dbReference type="RefSeq" id="WP_183684183.1">
    <property type="nucleotide sequence ID" value="NZ_JACHHH010000007.1"/>
</dbReference>
<dbReference type="Pfam" id="PF00814">
    <property type="entry name" value="TsaD"/>
    <property type="match status" value="1"/>
</dbReference>
<accession>A0A7W9SG65</accession>
<reference evidence="2 3" key="1">
    <citation type="submission" date="2020-08" db="EMBL/GenBank/DDBJ databases">
        <title>Genomic Encyclopedia of Type Strains, Phase IV (KMG-IV): sequencing the most valuable type-strain genomes for metagenomic binning, comparative biology and taxonomic classification.</title>
        <authorList>
            <person name="Goeker M."/>
        </authorList>
    </citation>
    <scope>NUCLEOTIDE SEQUENCE [LARGE SCALE GENOMIC DNA]</scope>
    <source>
        <strain evidence="2 3">DSM 17245</strain>
    </source>
</reference>
<dbReference type="GO" id="GO:0005829">
    <property type="term" value="C:cytosol"/>
    <property type="evidence" value="ECO:0007669"/>
    <property type="project" value="TreeGrafter"/>
</dbReference>
<proteinExistence type="predicted"/>
<dbReference type="AlphaFoldDB" id="A0A7W9SG65"/>